<dbReference type="HOGENOM" id="CLU_3157936_0_0_10"/>
<dbReference type="EMBL" id="ACHB01000002">
    <property type="protein sequence ID" value="EEI94275.1"/>
    <property type="molecule type" value="Genomic_DNA"/>
</dbReference>
<evidence type="ECO:0000313" key="1">
    <source>
        <dbReference type="EMBL" id="EEI94275.1"/>
    </source>
</evidence>
<accession>C2FRR0</accession>
<name>C2FRR0_SPHSI</name>
<sequence>MFMQTFVKSIARLKNPIILIKNHQFYINYSKDITKRRANPGGGIALKT</sequence>
<reference evidence="1 2" key="1">
    <citation type="submission" date="2009-01" db="EMBL/GenBank/DDBJ databases">
        <authorList>
            <person name="Qin X."/>
            <person name="Bachman B."/>
            <person name="Battles P."/>
            <person name="Bell A."/>
            <person name="Bess C."/>
            <person name="Bickham C."/>
            <person name="Chaboub L."/>
            <person name="Chen D."/>
            <person name="Coyle M."/>
            <person name="Deiros D.R."/>
            <person name="Dinh H."/>
            <person name="Forbes L."/>
            <person name="Fowler G."/>
            <person name="Francisco L."/>
            <person name="Fu Q."/>
            <person name="Gubbala S."/>
            <person name="Hale W."/>
            <person name="Han Y."/>
            <person name="Hemphill L."/>
            <person name="Highlander S.K."/>
            <person name="Hirani K."/>
            <person name="Hogues M."/>
            <person name="Jackson L."/>
            <person name="Jakkamsetti A."/>
            <person name="Javaid M."/>
            <person name="Jiang H."/>
            <person name="Korchina V."/>
            <person name="Kovar C."/>
            <person name="Lara F."/>
            <person name="Lee S."/>
            <person name="Mata R."/>
            <person name="Mathew T."/>
            <person name="Moen C."/>
            <person name="Morales K."/>
            <person name="Munidasa M."/>
            <person name="Nazareth L."/>
            <person name="Ngo R."/>
            <person name="Nguyen L."/>
            <person name="Okwuonu G."/>
            <person name="Ongeri F."/>
            <person name="Patil S."/>
            <person name="Petrosino J."/>
            <person name="Pham C."/>
            <person name="Pham P."/>
            <person name="Pu L.-L."/>
            <person name="Puazo M."/>
            <person name="Raj R."/>
            <person name="Reid J."/>
            <person name="Rouhana J."/>
            <person name="Saada N."/>
            <person name="Shang Y."/>
            <person name="Simmons D."/>
            <person name="Thornton R."/>
            <person name="Warren J."/>
            <person name="Weissenberger G."/>
            <person name="Zhang J."/>
            <person name="Zhang L."/>
            <person name="Zhou C."/>
            <person name="Zhu D."/>
            <person name="Muzny D."/>
            <person name="Worley K."/>
            <person name="Gibbs R."/>
        </authorList>
    </citation>
    <scope>NUCLEOTIDE SEQUENCE [LARGE SCALE GENOMIC DNA]</scope>
    <source>
        <strain evidence="1 2">ATCC 33300</strain>
    </source>
</reference>
<proteinExistence type="predicted"/>
<organism evidence="1 2">
    <name type="scientific">Sphingobacterium spiritivorum ATCC 33300</name>
    <dbReference type="NCBI Taxonomy" id="525372"/>
    <lineage>
        <taxon>Bacteria</taxon>
        <taxon>Pseudomonadati</taxon>
        <taxon>Bacteroidota</taxon>
        <taxon>Sphingobacteriia</taxon>
        <taxon>Sphingobacteriales</taxon>
        <taxon>Sphingobacteriaceae</taxon>
        <taxon>Sphingobacterium</taxon>
    </lineage>
</organism>
<gene>
    <name evidence="1" type="ORF">HMPREF0765_0016</name>
</gene>
<evidence type="ECO:0000313" key="2">
    <source>
        <dbReference type="Proteomes" id="UP000006241"/>
    </source>
</evidence>
<comment type="caution">
    <text evidence="1">The sequence shown here is derived from an EMBL/GenBank/DDBJ whole genome shotgun (WGS) entry which is preliminary data.</text>
</comment>
<protein>
    <submittedName>
        <fullName evidence="1">Uncharacterized protein</fullName>
    </submittedName>
</protein>
<dbReference type="Proteomes" id="UP000006241">
    <property type="component" value="Unassembled WGS sequence"/>
</dbReference>
<dbReference type="AlphaFoldDB" id="C2FRR0"/>